<dbReference type="HOGENOM" id="CLU_173845_0_0_7"/>
<dbReference type="STRING" id="235279.HH_1273"/>
<dbReference type="InterPro" id="IPR040748">
    <property type="entry name" value="HP0268"/>
</dbReference>
<dbReference type="EMBL" id="AE017125">
    <property type="protein sequence ID" value="AAP77870.1"/>
    <property type="molecule type" value="Genomic_DNA"/>
</dbReference>
<dbReference type="Proteomes" id="UP000002495">
    <property type="component" value="Chromosome"/>
</dbReference>
<dbReference type="RefSeq" id="WP_011116113.1">
    <property type="nucleotide sequence ID" value="NC_004917.1"/>
</dbReference>
<sequence>MELKLAKSTLSQANAKNKVNVAKISYEDMLKKCAQGEHIFYFDKENSHKEMQKVCASFQKAGYNTYLNEVRYGLDEASYIYELHII</sequence>
<keyword evidence="3" id="KW-1185">Reference proteome</keyword>
<feature type="domain" description="HP0268" evidence="1">
    <location>
        <begin position="1"/>
        <end position="86"/>
    </location>
</feature>
<evidence type="ECO:0000259" key="1">
    <source>
        <dbReference type="Pfam" id="PF18618"/>
    </source>
</evidence>
<evidence type="ECO:0000313" key="2">
    <source>
        <dbReference type="EMBL" id="AAP77870.1"/>
    </source>
</evidence>
<dbReference type="Pfam" id="PF18618">
    <property type="entry name" value="HP0268"/>
    <property type="match status" value="1"/>
</dbReference>
<accession>Q7VGP7</accession>
<reference evidence="2 3" key="1">
    <citation type="journal article" date="2003" name="Proc. Natl. Acad. Sci. U.S.A.">
        <title>The complete genome sequence of the carcinogenic bacterium Helicobacter hepaticus.</title>
        <authorList>
            <person name="Suerbaum S."/>
            <person name="Josenhans C."/>
            <person name="Sterzenbach T."/>
            <person name="Drescher B."/>
            <person name="Brandt P."/>
            <person name="Bell M."/>
            <person name="Droege M."/>
            <person name="Fartmann B."/>
            <person name="Fischer H.-P."/>
            <person name="Ge Z."/>
            <person name="Hoerster A."/>
            <person name="Holland R."/>
            <person name="Klein K."/>
            <person name="Koenig J."/>
            <person name="Macko L."/>
            <person name="Mendz G.L."/>
            <person name="Nyakatura G."/>
            <person name="Schauer D.B."/>
            <person name="Shen Z."/>
            <person name="Weber J."/>
            <person name="Frosch M."/>
            <person name="Fox J.G."/>
        </authorList>
    </citation>
    <scope>NUCLEOTIDE SEQUENCE [LARGE SCALE GENOMIC DNA]</scope>
    <source>
        <strain evidence="3">ATCC 51449 / 3B1</strain>
    </source>
</reference>
<proteinExistence type="predicted"/>
<gene>
    <name evidence="2" type="ordered locus">HH_1273</name>
</gene>
<evidence type="ECO:0000313" key="3">
    <source>
        <dbReference type="Proteomes" id="UP000002495"/>
    </source>
</evidence>
<dbReference type="KEGG" id="hhe:HH_1273"/>
<organism evidence="2 3">
    <name type="scientific">Helicobacter hepaticus (strain ATCC 51449 / 3B1)</name>
    <dbReference type="NCBI Taxonomy" id="235279"/>
    <lineage>
        <taxon>Bacteria</taxon>
        <taxon>Pseudomonadati</taxon>
        <taxon>Campylobacterota</taxon>
        <taxon>Epsilonproteobacteria</taxon>
        <taxon>Campylobacterales</taxon>
        <taxon>Helicobacteraceae</taxon>
        <taxon>Helicobacter</taxon>
    </lineage>
</organism>
<dbReference type="OrthoDB" id="5345432at2"/>
<dbReference type="AlphaFoldDB" id="Q7VGP7"/>
<name>Q7VGP7_HELHP</name>
<protein>
    <recommendedName>
        <fullName evidence="1">HP0268 domain-containing protein</fullName>
    </recommendedName>
</protein>